<keyword evidence="3" id="KW-0862">Zinc</keyword>
<feature type="binding site" evidence="3">
    <location>
        <position position="224"/>
    </location>
    <ligand>
        <name>Zn(2+)</name>
        <dbReference type="ChEBI" id="CHEBI:29105"/>
    </ligand>
</feature>
<evidence type="ECO:0000256" key="2">
    <source>
        <dbReference type="ARBA" id="ARBA00023134"/>
    </source>
</evidence>
<dbReference type="InterPro" id="IPR027417">
    <property type="entry name" value="P-loop_NTPase"/>
</dbReference>
<keyword evidence="3" id="KW-0963">Cytoplasm</keyword>
<dbReference type="EMBL" id="DROD01000150">
    <property type="protein sequence ID" value="HHJ51963.1"/>
    <property type="molecule type" value="Genomic_DNA"/>
</dbReference>
<dbReference type="NCBIfam" id="TIGR00157">
    <property type="entry name" value="ribosome small subunit-dependent GTPase A"/>
    <property type="match status" value="1"/>
</dbReference>
<dbReference type="GO" id="GO:0019843">
    <property type="term" value="F:rRNA binding"/>
    <property type="evidence" value="ECO:0007669"/>
    <property type="project" value="UniProtKB-KW"/>
</dbReference>
<feature type="binding site" evidence="3">
    <location>
        <position position="229"/>
    </location>
    <ligand>
        <name>Zn(2+)</name>
        <dbReference type="ChEBI" id="CHEBI:29105"/>
    </ligand>
</feature>
<keyword evidence="3" id="KW-0694">RNA-binding</keyword>
<evidence type="ECO:0000259" key="5">
    <source>
        <dbReference type="PROSITE" id="PS51721"/>
    </source>
</evidence>
<dbReference type="Proteomes" id="UP000886124">
    <property type="component" value="Unassembled WGS sequence"/>
</dbReference>
<proteinExistence type="inferred from homology"/>
<name>A0A7V5PMU6_CALAY</name>
<dbReference type="PROSITE" id="PS51721">
    <property type="entry name" value="G_CP"/>
    <property type="match status" value="1"/>
</dbReference>
<keyword evidence="3" id="KW-0479">Metal-binding</keyword>
<comment type="function">
    <text evidence="3">One of several proteins that assist in the late maturation steps of the functional core of the 30S ribosomal subunit. Helps release RbfA from mature subunits. May play a role in the assembly of ribosomal proteins into the subunit. Circularly permuted GTPase that catalyzes slow GTP hydrolysis, GTPase activity is stimulated by the 30S ribosomal subunit.</text>
</comment>
<dbReference type="GO" id="GO:0003924">
    <property type="term" value="F:GTPase activity"/>
    <property type="evidence" value="ECO:0007669"/>
    <property type="project" value="UniProtKB-UniRule"/>
</dbReference>
<dbReference type="GO" id="GO:0042274">
    <property type="term" value="P:ribosomal small subunit biogenesis"/>
    <property type="evidence" value="ECO:0007669"/>
    <property type="project" value="UniProtKB-UniRule"/>
</dbReference>
<comment type="subunit">
    <text evidence="3">Monomer. Associates with 30S ribosomal subunit, binds 16S rRNA.</text>
</comment>
<dbReference type="CDD" id="cd01854">
    <property type="entry name" value="YjeQ_EngC"/>
    <property type="match status" value="1"/>
</dbReference>
<dbReference type="Pfam" id="PF03193">
    <property type="entry name" value="RsgA_GTPase"/>
    <property type="match status" value="1"/>
</dbReference>
<dbReference type="InterPro" id="IPR004881">
    <property type="entry name" value="Ribosome_biogen_GTPase_RsgA"/>
</dbReference>
<keyword evidence="3" id="KW-0690">Ribosome biogenesis</keyword>
<dbReference type="PANTHER" id="PTHR32120">
    <property type="entry name" value="SMALL RIBOSOMAL SUBUNIT BIOGENESIS GTPASE RSGA"/>
    <property type="match status" value="1"/>
</dbReference>
<dbReference type="InterPro" id="IPR010914">
    <property type="entry name" value="RsgA_GTPase_dom"/>
</dbReference>
<keyword evidence="2 3" id="KW-0342">GTP-binding</keyword>
<organism evidence="6">
    <name type="scientific">Caldithrix abyssi</name>
    <dbReference type="NCBI Taxonomy" id="187145"/>
    <lineage>
        <taxon>Bacteria</taxon>
        <taxon>Pseudomonadati</taxon>
        <taxon>Calditrichota</taxon>
        <taxon>Calditrichia</taxon>
        <taxon>Calditrichales</taxon>
        <taxon>Calditrichaceae</taxon>
        <taxon>Caldithrix</taxon>
    </lineage>
</organism>
<accession>A0A7V5PMU6</accession>
<dbReference type="EC" id="3.6.1.-" evidence="3"/>
<dbReference type="InterPro" id="IPR030378">
    <property type="entry name" value="G_CP_dom"/>
</dbReference>
<comment type="caution">
    <text evidence="6">The sequence shown here is derived from an EMBL/GenBank/DDBJ whole genome shotgun (WGS) entry which is preliminary data.</text>
</comment>
<dbReference type="AlphaFoldDB" id="A0A7V5PMU6"/>
<feature type="binding site" evidence="3">
    <location>
        <position position="237"/>
    </location>
    <ligand>
        <name>Zn(2+)</name>
        <dbReference type="ChEBI" id="CHEBI:29105"/>
    </ligand>
</feature>
<feature type="binding site" evidence="3">
    <location>
        <begin position="142"/>
        <end position="150"/>
    </location>
    <ligand>
        <name>GTP</name>
        <dbReference type="ChEBI" id="CHEBI:37565"/>
    </ligand>
</feature>
<keyword evidence="1 3" id="KW-0547">Nucleotide-binding</keyword>
<dbReference type="Gene3D" id="3.40.50.300">
    <property type="entry name" value="P-loop containing nucleotide triphosphate hydrolases"/>
    <property type="match status" value="1"/>
</dbReference>
<dbReference type="GO" id="GO:0046872">
    <property type="term" value="F:metal ion binding"/>
    <property type="evidence" value="ECO:0007669"/>
    <property type="project" value="UniProtKB-KW"/>
</dbReference>
<keyword evidence="3" id="KW-0378">Hydrolase</keyword>
<evidence type="ECO:0000256" key="1">
    <source>
        <dbReference type="ARBA" id="ARBA00022741"/>
    </source>
</evidence>
<comment type="subcellular location">
    <subcellularLocation>
        <location evidence="3">Cytoplasm</location>
    </subcellularLocation>
</comment>
<feature type="binding site" evidence="3">
    <location>
        <position position="231"/>
    </location>
    <ligand>
        <name>Zn(2+)</name>
        <dbReference type="ChEBI" id="CHEBI:29105"/>
    </ligand>
</feature>
<protein>
    <recommendedName>
        <fullName evidence="3">Small ribosomal subunit biogenesis GTPase RsgA</fullName>
        <ecNumber evidence="3">3.6.1.-</ecNumber>
    </recommendedName>
</protein>
<dbReference type="GO" id="GO:0005525">
    <property type="term" value="F:GTP binding"/>
    <property type="evidence" value="ECO:0007669"/>
    <property type="project" value="UniProtKB-UniRule"/>
</dbReference>
<sequence>MGRLTKKQKKKIHYLLRSKTELEQKQKLLHQDGVPKFIEKHLPYIRKLARNLDQLLIVGSFVSPPLKLGLIDRFLVLAEIENIDPLICFNKVDLLSDARQGEEVREIYSRIGYRALLTSAKTGVGIGELAKALKGKRTALAGHSGVGKSSLLNAIDPNLQIMVNDVSHVTRKGRHTTTRVKVYHFDDQTEVIDLPGIKLIDFIDIHYQDARLYFREFEQYAPHCRFNDCLHITEHDCAVKEALKKGEIHPERYRSYLAFVDSLKL</sequence>
<feature type="binding site" evidence="3">
    <location>
        <begin position="90"/>
        <end position="93"/>
    </location>
    <ligand>
        <name>GTP</name>
        <dbReference type="ChEBI" id="CHEBI:37565"/>
    </ligand>
</feature>
<comment type="similarity">
    <text evidence="3">Belongs to the TRAFAC class YlqF/YawG GTPase family. RsgA subfamily.</text>
</comment>
<evidence type="ECO:0000259" key="4">
    <source>
        <dbReference type="PROSITE" id="PS50936"/>
    </source>
</evidence>
<evidence type="ECO:0000256" key="3">
    <source>
        <dbReference type="HAMAP-Rule" id="MF_01820"/>
    </source>
</evidence>
<dbReference type="SUPFAM" id="SSF52540">
    <property type="entry name" value="P-loop containing nucleoside triphosphate hydrolases"/>
    <property type="match status" value="1"/>
</dbReference>
<dbReference type="GO" id="GO:0005737">
    <property type="term" value="C:cytoplasm"/>
    <property type="evidence" value="ECO:0007669"/>
    <property type="project" value="UniProtKB-SubCell"/>
</dbReference>
<evidence type="ECO:0000313" key="6">
    <source>
        <dbReference type="EMBL" id="HHJ51963.1"/>
    </source>
</evidence>
<keyword evidence="3" id="KW-0699">rRNA-binding</keyword>
<feature type="domain" description="CP-type G" evidence="5">
    <location>
        <begin position="42"/>
        <end position="200"/>
    </location>
</feature>
<gene>
    <name evidence="3 6" type="primary">rsgA</name>
    <name evidence="6" type="ORF">ENJ89_02100</name>
</gene>
<reference evidence="6" key="1">
    <citation type="journal article" date="2020" name="mSystems">
        <title>Genome- and Community-Level Interaction Insights into Carbon Utilization and Element Cycling Functions of Hydrothermarchaeota in Hydrothermal Sediment.</title>
        <authorList>
            <person name="Zhou Z."/>
            <person name="Liu Y."/>
            <person name="Xu W."/>
            <person name="Pan J."/>
            <person name="Luo Z.H."/>
            <person name="Li M."/>
        </authorList>
    </citation>
    <scope>NUCLEOTIDE SEQUENCE [LARGE SCALE GENOMIC DNA]</scope>
    <source>
        <strain evidence="6">HyVt-527</strain>
    </source>
</reference>
<feature type="domain" description="EngC GTPase" evidence="4">
    <location>
        <begin position="50"/>
        <end position="198"/>
    </location>
</feature>
<dbReference type="PROSITE" id="PS50936">
    <property type="entry name" value="ENGC_GTPASE"/>
    <property type="match status" value="1"/>
</dbReference>
<comment type="cofactor">
    <cofactor evidence="3">
        <name>Zn(2+)</name>
        <dbReference type="ChEBI" id="CHEBI:29105"/>
    </cofactor>
    <text evidence="3">Binds 1 zinc ion per subunit.</text>
</comment>
<dbReference type="HAMAP" id="MF_01820">
    <property type="entry name" value="GTPase_RsgA"/>
    <property type="match status" value="1"/>
</dbReference>
<dbReference type="PANTHER" id="PTHR32120:SF11">
    <property type="entry name" value="SMALL RIBOSOMAL SUBUNIT BIOGENESIS GTPASE RSGA 1, MITOCHONDRIAL-RELATED"/>
    <property type="match status" value="1"/>
</dbReference>
<dbReference type="Gene3D" id="1.10.40.50">
    <property type="entry name" value="Probable gtpase engc, domain 3"/>
    <property type="match status" value="1"/>
</dbReference>